<gene>
    <name evidence="3" type="ORF">IAC59_09155</name>
</gene>
<dbReference type="AlphaFoldDB" id="A0A9D1S578"/>
<dbReference type="InterPro" id="IPR013693">
    <property type="entry name" value="SpoIID/LytB_N"/>
</dbReference>
<evidence type="ECO:0000256" key="1">
    <source>
        <dbReference type="SAM" id="SignalP"/>
    </source>
</evidence>
<sequence>MIKTLRLLMACACLTACALLAGCFASQNPTPGASTAPSVTSAATTRAVAPKFDTARLNEPDPLLKVYDVAREQVVEMPLEEYLLGVLAGEMPGDWPLEALKAQAILARTFVYKFVDEKDSMYSGADISTDIKEAQAYSSDGITDSIRRAVEETQGEILVCDGELPYAWFYAHGGGVTALAGEGLDFKGDEPEYTQVTDSRDADAGPDDVRSWKCEFTESEVRAAAADAGLNVERVTSVEIGERGPSGRATTLLINGQSVSAPSFRIAIGSKEMKSTLLDECEFDGGELELEGRGYGHGVGMSQWGARELAAQGWSAEDIVTYYFKGAQIAKL</sequence>
<feature type="chain" id="PRO_5039621450" evidence="1">
    <location>
        <begin position="22"/>
        <end position="332"/>
    </location>
</feature>
<dbReference type="EMBL" id="DVNK01000053">
    <property type="protein sequence ID" value="HIU47405.1"/>
    <property type="molecule type" value="Genomic_DNA"/>
</dbReference>
<dbReference type="Proteomes" id="UP000824123">
    <property type="component" value="Unassembled WGS sequence"/>
</dbReference>
<dbReference type="InterPro" id="IPR013486">
    <property type="entry name" value="SpoIID/LytB"/>
</dbReference>
<organism evidence="3 4">
    <name type="scientific">Candidatus Fimadaptatus faecigallinarum</name>
    <dbReference type="NCBI Taxonomy" id="2840814"/>
    <lineage>
        <taxon>Bacteria</taxon>
        <taxon>Bacillati</taxon>
        <taxon>Bacillota</taxon>
        <taxon>Clostridia</taxon>
        <taxon>Eubacteriales</taxon>
        <taxon>Candidatus Fimadaptatus</taxon>
    </lineage>
</organism>
<dbReference type="NCBIfam" id="TIGR02669">
    <property type="entry name" value="SpoIID_LytB"/>
    <property type="match status" value="1"/>
</dbReference>
<keyword evidence="1" id="KW-0732">Signal</keyword>
<reference evidence="3" key="2">
    <citation type="journal article" date="2021" name="PeerJ">
        <title>Extensive microbial diversity within the chicken gut microbiome revealed by metagenomics and culture.</title>
        <authorList>
            <person name="Gilroy R."/>
            <person name="Ravi A."/>
            <person name="Getino M."/>
            <person name="Pursley I."/>
            <person name="Horton D.L."/>
            <person name="Alikhan N.F."/>
            <person name="Baker D."/>
            <person name="Gharbi K."/>
            <person name="Hall N."/>
            <person name="Watson M."/>
            <person name="Adriaenssens E.M."/>
            <person name="Foster-Nyarko E."/>
            <person name="Jarju S."/>
            <person name="Secka A."/>
            <person name="Antonio M."/>
            <person name="Oren A."/>
            <person name="Chaudhuri R.R."/>
            <person name="La Ragione R."/>
            <person name="Hildebrand F."/>
            <person name="Pallen M.J."/>
        </authorList>
    </citation>
    <scope>NUCLEOTIDE SEQUENCE</scope>
    <source>
        <strain evidence="3">ChiSxjej2B14-8506</strain>
    </source>
</reference>
<evidence type="ECO:0000313" key="4">
    <source>
        <dbReference type="Proteomes" id="UP000824123"/>
    </source>
</evidence>
<feature type="domain" description="Sporulation stage II protein D amidase enhancer LytB N-terminal" evidence="2">
    <location>
        <begin position="72"/>
        <end position="159"/>
    </location>
</feature>
<comment type="caution">
    <text evidence="3">The sequence shown here is derived from an EMBL/GenBank/DDBJ whole genome shotgun (WGS) entry which is preliminary data.</text>
</comment>
<evidence type="ECO:0000313" key="3">
    <source>
        <dbReference type="EMBL" id="HIU47405.1"/>
    </source>
</evidence>
<reference evidence="3" key="1">
    <citation type="submission" date="2020-10" db="EMBL/GenBank/DDBJ databases">
        <authorList>
            <person name="Gilroy R."/>
        </authorList>
    </citation>
    <scope>NUCLEOTIDE SEQUENCE</scope>
    <source>
        <strain evidence="3">ChiSxjej2B14-8506</strain>
    </source>
</reference>
<protein>
    <submittedName>
        <fullName evidence="3">SpoIID/LytB domain-containing protein</fullName>
    </submittedName>
</protein>
<accession>A0A9D1S578</accession>
<dbReference type="Pfam" id="PF08486">
    <property type="entry name" value="SpoIID"/>
    <property type="match status" value="1"/>
</dbReference>
<evidence type="ECO:0000259" key="2">
    <source>
        <dbReference type="Pfam" id="PF08486"/>
    </source>
</evidence>
<dbReference type="GO" id="GO:0030435">
    <property type="term" value="P:sporulation resulting in formation of a cellular spore"/>
    <property type="evidence" value="ECO:0007669"/>
    <property type="project" value="InterPro"/>
</dbReference>
<name>A0A9D1S578_9FIRM</name>
<dbReference type="PROSITE" id="PS51257">
    <property type="entry name" value="PROKAR_LIPOPROTEIN"/>
    <property type="match status" value="1"/>
</dbReference>
<feature type="signal peptide" evidence="1">
    <location>
        <begin position="1"/>
        <end position="21"/>
    </location>
</feature>
<proteinExistence type="predicted"/>